<reference evidence="2" key="2">
    <citation type="submission" date="2022-10" db="EMBL/GenBank/DDBJ databases">
        <authorList>
            <consortium name="ENA_rothamsted_submissions"/>
            <consortium name="culmorum"/>
            <person name="King R."/>
        </authorList>
    </citation>
    <scope>NUCLEOTIDE SEQUENCE</scope>
</reference>
<dbReference type="SUPFAM" id="SSF48726">
    <property type="entry name" value="Immunoglobulin"/>
    <property type="match status" value="2"/>
</dbReference>
<dbReference type="InterPro" id="IPR037448">
    <property type="entry name" value="Zig-8"/>
</dbReference>
<accession>A0A9N9WQN8</accession>
<dbReference type="InterPro" id="IPR013783">
    <property type="entry name" value="Ig-like_fold"/>
</dbReference>
<dbReference type="InterPro" id="IPR007110">
    <property type="entry name" value="Ig-like_dom"/>
</dbReference>
<gene>
    <name evidence="2" type="ORF">CHIRRI_LOCUS3383</name>
</gene>
<evidence type="ECO:0000313" key="3">
    <source>
        <dbReference type="Proteomes" id="UP001153620"/>
    </source>
</evidence>
<reference evidence="2" key="1">
    <citation type="submission" date="2022-01" db="EMBL/GenBank/DDBJ databases">
        <authorList>
            <person name="King R."/>
        </authorList>
    </citation>
    <scope>NUCLEOTIDE SEQUENCE</scope>
</reference>
<dbReference type="GO" id="GO:0032589">
    <property type="term" value="C:neuron projection membrane"/>
    <property type="evidence" value="ECO:0007669"/>
    <property type="project" value="TreeGrafter"/>
</dbReference>
<dbReference type="GO" id="GO:0050808">
    <property type="term" value="P:synapse organization"/>
    <property type="evidence" value="ECO:0007669"/>
    <property type="project" value="TreeGrafter"/>
</dbReference>
<dbReference type="AlphaFoldDB" id="A0A9N9WQN8"/>
<dbReference type="PANTHER" id="PTHR23279">
    <property type="entry name" value="DEFECTIVE PROBOSCIS EXTENSION RESPONSE DPR -RELATED"/>
    <property type="match status" value="1"/>
</dbReference>
<feature type="domain" description="Ig-like" evidence="1">
    <location>
        <begin position="106"/>
        <end position="206"/>
    </location>
</feature>
<evidence type="ECO:0000259" key="1">
    <source>
        <dbReference type="PROSITE" id="PS50835"/>
    </source>
</evidence>
<keyword evidence="3" id="KW-1185">Reference proteome</keyword>
<feature type="domain" description="Ig-like" evidence="1">
    <location>
        <begin position="47"/>
        <end position="102"/>
    </location>
</feature>
<dbReference type="InterPro" id="IPR036179">
    <property type="entry name" value="Ig-like_dom_sf"/>
</dbReference>
<dbReference type="PANTHER" id="PTHR23279:SF2">
    <property type="entry name" value="DEFECTIVE PROBOSCIS EXTENSION RESPONSE 19, ISOFORM A"/>
    <property type="match status" value="1"/>
</dbReference>
<dbReference type="PROSITE" id="PS50835">
    <property type="entry name" value="IG_LIKE"/>
    <property type="match status" value="2"/>
</dbReference>
<dbReference type="InterPro" id="IPR013106">
    <property type="entry name" value="Ig_V-set"/>
</dbReference>
<dbReference type="InterPro" id="IPR003599">
    <property type="entry name" value="Ig_sub"/>
</dbReference>
<dbReference type="Proteomes" id="UP001153620">
    <property type="component" value="Chromosome 1"/>
</dbReference>
<organism evidence="2 3">
    <name type="scientific">Chironomus riparius</name>
    <dbReference type="NCBI Taxonomy" id="315576"/>
    <lineage>
        <taxon>Eukaryota</taxon>
        <taxon>Metazoa</taxon>
        <taxon>Ecdysozoa</taxon>
        <taxon>Arthropoda</taxon>
        <taxon>Hexapoda</taxon>
        <taxon>Insecta</taxon>
        <taxon>Pterygota</taxon>
        <taxon>Neoptera</taxon>
        <taxon>Endopterygota</taxon>
        <taxon>Diptera</taxon>
        <taxon>Nematocera</taxon>
        <taxon>Chironomoidea</taxon>
        <taxon>Chironomidae</taxon>
        <taxon>Chironominae</taxon>
        <taxon>Chironomus</taxon>
    </lineage>
</organism>
<dbReference type="OrthoDB" id="5359219at2759"/>
<sequence length="218" mass="25230">MQTKKGSCFFTIGHRENLMKTKDFFWNLIKNLDRVVDFRATKKKRLVSWFRRKDFLLLTVGLSTYSSDDRFLVEHTRHLGNWALRIRNAQKEDEGIYECQLSTHPPESIFIELRIVEAVAEIIEAPDLHINEGSTLRLECKLKRATESPLYVFWYHEDRMINYDHEDGVSVASKLTSSILTVRNATARHGGNYTCAPANARQSSIYVHVLKGSYSEDS</sequence>
<dbReference type="FunFam" id="2.60.40.10:FF:002257">
    <property type="entry name" value="CLUMA_CG019509, isoform A"/>
    <property type="match status" value="1"/>
</dbReference>
<dbReference type="EMBL" id="OU895877">
    <property type="protein sequence ID" value="CAG9800440.1"/>
    <property type="molecule type" value="Genomic_DNA"/>
</dbReference>
<dbReference type="Gene3D" id="2.60.40.10">
    <property type="entry name" value="Immunoglobulins"/>
    <property type="match status" value="2"/>
</dbReference>
<dbReference type="Pfam" id="PF07686">
    <property type="entry name" value="V-set"/>
    <property type="match status" value="1"/>
</dbReference>
<dbReference type="InterPro" id="IPR003598">
    <property type="entry name" value="Ig_sub2"/>
</dbReference>
<dbReference type="Pfam" id="PF13927">
    <property type="entry name" value="Ig_3"/>
    <property type="match status" value="1"/>
</dbReference>
<dbReference type="SMART" id="SM00408">
    <property type="entry name" value="IGc2"/>
    <property type="match status" value="2"/>
</dbReference>
<name>A0A9N9WQN8_9DIPT</name>
<evidence type="ECO:0000313" key="2">
    <source>
        <dbReference type="EMBL" id="CAG9800440.1"/>
    </source>
</evidence>
<proteinExistence type="predicted"/>
<protein>
    <recommendedName>
        <fullName evidence="1">Ig-like domain-containing protein</fullName>
    </recommendedName>
</protein>
<dbReference type="SMART" id="SM00409">
    <property type="entry name" value="IG"/>
    <property type="match status" value="2"/>
</dbReference>